<dbReference type="EMBL" id="BJXN01000008">
    <property type="protein sequence ID" value="GEM89878.1"/>
    <property type="molecule type" value="Genomic_DNA"/>
</dbReference>
<protein>
    <recommendedName>
        <fullName evidence="2">Methylthioribose-1-phosphate isomerase</fullName>
        <shortName evidence="2">M1Pi</shortName>
        <shortName evidence="2">MTR-1-P isomerase</shortName>
        <ecNumber evidence="2">5.3.1.23</ecNumber>
    </recommendedName>
    <alternativeName>
        <fullName evidence="2">S-methyl-5-thioribose-1-phosphate isomerase</fullName>
    </alternativeName>
</protein>
<feature type="binding site" evidence="2">
    <location>
        <begin position="47"/>
        <end position="49"/>
    </location>
    <ligand>
        <name>substrate</name>
    </ligand>
</feature>
<comment type="function">
    <text evidence="2">Catalyzes the interconversion of methylthioribose-1-phosphate (MTR-1-P) into methylthioribulose-1-phosphate (MTRu-1-P).</text>
</comment>
<keyword evidence="2" id="KW-0028">Amino-acid biosynthesis</keyword>
<proteinExistence type="inferred from homology"/>
<dbReference type="Gene3D" id="1.20.120.420">
    <property type="entry name" value="translation initiation factor eif-2b, domain 1"/>
    <property type="match status" value="1"/>
</dbReference>
<name>A0A511RJP7_9DEIN</name>
<dbReference type="PANTHER" id="PTHR43475:SF1">
    <property type="entry name" value="METHYLTHIORIBOSE-1-PHOSPHATE ISOMERASE"/>
    <property type="match status" value="1"/>
</dbReference>
<feature type="binding site" evidence="2">
    <location>
        <position position="187"/>
    </location>
    <ligand>
        <name>substrate</name>
    </ligand>
</feature>
<organism evidence="3 4">
    <name type="scientific">Oceanithermus desulfurans NBRC 100063</name>
    <dbReference type="NCBI Taxonomy" id="1227550"/>
    <lineage>
        <taxon>Bacteria</taxon>
        <taxon>Thermotogati</taxon>
        <taxon>Deinococcota</taxon>
        <taxon>Deinococci</taxon>
        <taxon>Thermales</taxon>
        <taxon>Thermaceae</taxon>
        <taxon>Oceanithermus</taxon>
    </lineage>
</organism>
<dbReference type="NCBIfam" id="NF004326">
    <property type="entry name" value="PRK05720.1"/>
    <property type="match status" value="1"/>
</dbReference>
<evidence type="ECO:0000313" key="3">
    <source>
        <dbReference type="EMBL" id="GEM89878.1"/>
    </source>
</evidence>
<reference evidence="3 4" key="1">
    <citation type="submission" date="2019-07" db="EMBL/GenBank/DDBJ databases">
        <title>Whole genome shotgun sequence of Oceanithermus desulfurans NBRC 100063.</title>
        <authorList>
            <person name="Hosoyama A."/>
            <person name="Uohara A."/>
            <person name="Ohji S."/>
            <person name="Ichikawa N."/>
        </authorList>
    </citation>
    <scope>NUCLEOTIDE SEQUENCE [LARGE SCALE GENOMIC DNA]</scope>
    <source>
        <strain evidence="3 4">NBRC 100063</strain>
    </source>
</reference>
<dbReference type="EC" id="5.3.1.23" evidence="2"/>
<feature type="active site" description="Proton donor" evidence="2">
    <location>
        <position position="228"/>
    </location>
</feature>
<dbReference type="OrthoDB" id="9803436at2"/>
<feature type="binding site" evidence="2">
    <location>
        <position position="81"/>
    </location>
    <ligand>
        <name>substrate</name>
    </ligand>
</feature>
<dbReference type="RefSeq" id="WP_147147115.1">
    <property type="nucleotide sequence ID" value="NZ_BJXN01000008.1"/>
</dbReference>
<dbReference type="PANTHER" id="PTHR43475">
    <property type="entry name" value="METHYLTHIORIBOSE-1-PHOSPHATE ISOMERASE"/>
    <property type="match status" value="1"/>
</dbReference>
<comment type="catalytic activity">
    <reaction evidence="2">
        <text>5-(methylsulfanyl)-alpha-D-ribose 1-phosphate = 5-(methylsulfanyl)-D-ribulose 1-phosphate</text>
        <dbReference type="Rhea" id="RHEA:19989"/>
        <dbReference type="ChEBI" id="CHEBI:58533"/>
        <dbReference type="ChEBI" id="CHEBI:58548"/>
        <dbReference type="EC" id="5.3.1.23"/>
    </reaction>
</comment>
<dbReference type="HAMAP" id="MF_01678">
    <property type="entry name" value="Salvage_MtnA"/>
    <property type="match status" value="1"/>
</dbReference>
<dbReference type="FunFam" id="3.40.50.10470:FF:000006">
    <property type="entry name" value="Methylthioribose-1-phosphate isomerase"/>
    <property type="match status" value="1"/>
</dbReference>
<evidence type="ECO:0000313" key="4">
    <source>
        <dbReference type="Proteomes" id="UP000321827"/>
    </source>
</evidence>
<dbReference type="NCBIfam" id="TIGR00524">
    <property type="entry name" value="eIF-2B_rel"/>
    <property type="match status" value="1"/>
</dbReference>
<keyword evidence="2" id="KW-0486">Methionine biosynthesis</keyword>
<feature type="site" description="Transition state stabilizer" evidence="2">
    <location>
        <position position="148"/>
    </location>
</feature>
<dbReference type="InterPro" id="IPR011559">
    <property type="entry name" value="Initiation_fac_2B_a/b/d"/>
</dbReference>
<comment type="pathway">
    <text evidence="2">Amino-acid biosynthesis; L-methionine biosynthesis via salvage pathway; L-methionine from S-methyl-5-thio-alpha-D-ribose 1-phosphate: step 1/6.</text>
</comment>
<dbReference type="SUPFAM" id="SSF100950">
    <property type="entry name" value="NagB/RpiA/CoA transferase-like"/>
    <property type="match status" value="1"/>
</dbReference>
<dbReference type="GO" id="GO:0019509">
    <property type="term" value="P:L-methionine salvage from methylthioadenosine"/>
    <property type="evidence" value="ECO:0007669"/>
    <property type="project" value="UniProtKB-UniRule"/>
</dbReference>
<dbReference type="Pfam" id="PF01008">
    <property type="entry name" value="IF-2B"/>
    <property type="match status" value="1"/>
</dbReference>
<dbReference type="InterPro" id="IPR005251">
    <property type="entry name" value="IF-M1Pi"/>
</dbReference>
<comment type="caution">
    <text evidence="3">The sequence shown here is derived from an EMBL/GenBank/DDBJ whole genome shotgun (WGS) entry which is preliminary data.</text>
</comment>
<sequence length="343" mass="36770">MSTFRSIAWEGGRLVLLDQRRIPEEKTFLELETPGEVAEAIRTMAVRGAPAIGAAAAFGVVLAARRGEDLEAADARLRASRPTAVNLFWALDRMKRVWAGFAGGREELVGALEAEALKIAEEDVAANKAIGRNALPLIPDEAKILHHCNTGSLATVDYGTALGIIRIAHEAGKKVHAFLDETRPRLQGARLSAWELRELGIPHTVIADGASGHVMQKFGIDLVVVGADRIARNGDTANKIGTYNLALAARYHGVPFYVAAPTSTIDLETAAGAEIPIEERSPEELTHCGPVRVVPEGSPVYNPAFDVTPAELITAIVTEAGLAYPPFEESLPALVRKAKEERS</sequence>
<dbReference type="FunFam" id="1.20.120.420:FF:000003">
    <property type="entry name" value="Methylthioribose-1-phosphate isomerase"/>
    <property type="match status" value="1"/>
</dbReference>
<feature type="binding site" evidence="2">
    <location>
        <begin position="238"/>
        <end position="239"/>
    </location>
    <ligand>
        <name>substrate</name>
    </ligand>
</feature>
<dbReference type="InterPro" id="IPR000649">
    <property type="entry name" value="IF-2B-related"/>
</dbReference>
<dbReference type="InterPro" id="IPR037171">
    <property type="entry name" value="NagB/RpiA_transferase-like"/>
</dbReference>
<gene>
    <name evidence="2 3" type="primary">mtnA</name>
    <name evidence="3" type="ORF">ODE01S_13120</name>
</gene>
<evidence type="ECO:0000256" key="1">
    <source>
        <dbReference type="ARBA" id="ARBA00023235"/>
    </source>
</evidence>
<dbReference type="InterPro" id="IPR042529">
    <property type="entry name" value="IF_2B-like_C"/>
</dbReference>
<dbReference type="UniPathway" id="UPA00904">
    <property type="reaction ID" value="UER00874"/>
</dbReference>
<keyword evidence="1 2" id="KW-0413">Isomerase</keyword>
<comment type="similarity">
    <text evidence="2">Belongs to the EIF-2B alpha/beta/delta subunits family. MtnA subfamily.</text>
</comment>
<accession>A0A511RJP7</accession>
<evidence type="ECO:0000256" key="2">
    <source>
        <dbReference type="HAMAP-Rule" id="MF_01678"/>
    </source>
</evidence>
<dbReference type="Proteomes" id="UP000321827">
    <property type="component" value="Unassembled WGS sequence"/>
</dbReference>
<dbReference type="NCBIfam" id="TIGR00512">
    <property type="entry name" value="salvage_mtnA"/>
    <property type="match status" value="1"/>
</dbReference>
<dbReference type="InterPro" id="IPR027363">
    <property type="entry name" value="M1Pi_N"/>
</dbReference>
<dbReference type="Gene3D" id="3.40.50.10470">
    <property type="entry name" value="Translation initiation factor eif-2b, domain 2"/>
    <property type="match status" value="1"/>
</dbReference>
<dbReference type="AlphaFoldDB" id="A0A511RJP7"/>
<dbReference type="GO" id="GO:0046523">
    <property type="term" value="F:S-methyl-5-thioribose-1-phosphate isomerase activity"/>
    <property type="evidence" value="ECO:0007669"/>
    <property type="project" value="UniProtKB-UniRule"/>
</dbReference>